<feature type="region of interest" description="Disordered" evidence="1">
    <location>
        <begin position="312"/>
        <end position="364"/>
    </location>
</feature>
<feature type="region of interest" description="Disordered" evidence="1">
    <location>
        <begin position="236"/>
        <end position="277"/>
    </location>
</feature>
<feature type="region of interest" description="Disordered" evidence="1">
    <location>
        <begin position="95"/>
        <end position="135"/>
    </location>
</feature>
<comment type="caution">
    <text evidence="2">The sequence shown here is derived from an EMBL/GenBank/DDBJ whole genome shotgun (WGS) entry which is preliminary data.</text>
</comment>
<dbReference type="Proteomes" id="UP001140949">
    <property type="component" value="Unassembled WGS sequence"/>
</dbReference>
<protein>
    <submittedName>
        <fullName evidence="2">UDP-glycosyltransferase 88B1</fullName>
    </submittedName>
</protein>
<evidence type="ECO:0000313" key="3">
    <source>
        <dbReference type="Proteomes" id="UP001140949"/>
    </source>
</evidence>
<feature type="compositionally biased region" description="Pro residues" evidence="1">
    <location>
        <begin position="99"/>
        <end position="126"/>
    </location>
</feature>
<feature type="region of interest" description="Disordered" evidence="1">
    <location>
        <begin position="1"/>
        <end position="21"/>
    </location>
</feature>
<feature type="region of interest" description="Disordered" evidence="1">
    <location>
        <begin position="176"/>
        <end position="222"/>
    </location>
</feature>
<dbReference type="AlphaFoldDB" id="A0AAX6GP78"/>
<gene>
    <name evidence="2" type="ORF">M6B38_353795</name>
</gene>
<accession>A0AAX6GP78</accession>
<evidence type="ECO:0000313" key="2">
    <source>
        <dbReference type="EMBL" id="KAJ6830322.1"/>
    </source>
</evidence>
<reference evidence="2" key="2">
    <citation type="submission" date="2023-04" db="EMBL/GenBank/DDBJ databases">
        <authorList>
            <person name="Bruccoleri R.E."/>
            <person name="Oakeley E.J."/>
            <person name="Faust A.-M."/>
            <person name="Dessus-Babus S."/>
            <person name="Altorfer M."/>
            <person name="Burckhardt D."/>
            <person name="Oertli M."/>
            <person name="Naumann U."/>
            <person name="Petersen F."/>
            <person name="Wong J."/>
        </authorList>
    </citation>
    <scope>NUCLEOTIDE SEQUENCE</scope>
    <source>
        <strain evidence="2">GSM-AAB239-AS_SAM_17_03QT</strain>
        <tissue evidence="2">Leaf</tissue>
    </source>
</reference>
<feature type="compositionally biased region" description="Low complexity" evidence="1">
    <location>
        <begin position="342"/>
        <end position="351"/>
    </location>
</feature>
<proteinExistence type="predicted"/>
<keyword evidence="3" id="KW-1185">Reference proteome</keyword>
<feature type="region of interest" description="Disordered" evidence="1">
    <location>
        <begin position="418"/>
        <end position="469"/>
    </location>
</feature>
<feature type="region of interest" description="Disordered" evidence="1">
    <location>
        <begin position="34"/>
        <end position="69"/>
    </location>
</feature>
<organism evidence="2 3">
    <name type="scientific">Iris pallida</name>
    <name type="common">Sweet iris</name>
    <dbReference type="NCBI Taxonomy" id="29817"/>
    <lineage>
        <taxon>Eukaryota</taxon>
        <taxon>Viridiplantae</taxon>
        <taxon>Streptophyta</taxon>
        <taxon>Embryophyta</taxon>
        <taxon>Tracheophyta</taxon>
        <taxon>Spermatophyta</taxon>
        <taxon>Magnoliopsida</taxon>
        <taxon>Liliopsida</taxon>
        <taxon>Asparagales</taxon>
        <taxon>Iridaceae</taxon>
        <taxon>Iridoideae</taxon>
        <taxon>Irideae</taxon>
        <taxon>Iris</taxon>
    </lineage>
</organism>
<name>A0AAX6GP78_IRIPA</name>
<sequence length="557" mass="60265">MKTPVGHCQQKRTSLSSSSPKQLKKIIVKKNNVRQADNGGPLPITGHGPPGLHVRAGQATRQPRPLRHRDHRRAALQHRLHRRVHRSLLRFQPFRFLPRAPPPRLPSPQPFPPPRGPCHRPPPPLQPRATALPPRIPSFRARPRLLLRVRSRRLRRAPHPRLLLLHLRRRGLLGLPQLPGPPLPHHRQLPGDGQLPAPLPRHPSAPRRPHAGPDARPRRPGLRGLPLLLQTVEGSGGLHHQHVRGPRAEGRRGHFGRGPPSKLLYRPAHPVRRPGEQQRRVRVLGLARRAAEEVGGLPLLREHRAVLFGAAEGDGGRAGEERAEVPVGGPEPAERRLGQAVRGPARARPGAHTSRRVSGEDQGEGACGEVVGAAGCGAGARVGRGVRDALRVELDAGGDRQWRSDGGVADVRGAVDEQGVPCGRDEAGGADGGVRQGHRERGGGGEEGEVADGVGGGSGAESPDGACEGEGRCVAGGRRDVESGAAGAGGEDETWNLSREKKVGRKWTVLSLWYEVTKVDAHFSFPNHARKKGSFSKFELSGWNLDEHQLVMVLKIL</sequence>
<reference evidence="2" key="1">
    <citation type="journal article" date="2023" name="GigaByte">
        <title>Genome assembly of the bearded iris, Iris pallida Lam.</title>
        <authorList>
            <person name="Bruccoleri R.E."/>
            <person name="Oakeley E.J."/>
            <person name="Faust A.M.E."/>
            <person name="Altorfer M."/>
            <person name="Dessus-Babus S."/>
            <person name="Burckhardt D."/>
            <person name="Oertli M."/>
            <person name="Naumann U."/>
            <person name="Petersen F."/>
            <person name="Wong J."/>
        </authorList>
    </citation>
    <scope>NUCLEOTIDE SEQUENCE</scope>
    <source>
        <strain evidence="2">GSM-AAB239-AS_SAM_17_03QT</strain>
    </source>
</reference>
<evidence type="ECO:0000256" key="1">
    <source>
        <dbReference type="SAM" id="MobiDB-lite"/>
    </source>
</evidence>
<feature type="compositionally biased region" description="Basic and acidic residues" evidence="1">
    <location>
        <begin position="314"/>
        <end position="324"/>
    </location>
</feature>
<dbReference type="EMBL" id="JANAVB010017598">
    <property type="protein sequence ID" value="KAJ6830322.1"/>
    <property type="molecule type" value="Genomic_DNA"/>
</dbReference>